<proteinExistence type="predicted"/>
<dbReference type="EMBL" id="CAUYUJ010016133">
    <property type="protein sequence ID" value="CAK0862161.1"/>
    <property type="molecule type" value="Genomic_DNA"/>
</dbReference>
<dbReference type="Proteomes" id="UP001189429">
    <property type="component" value="Unassembled WGS sequence"/>
</dbReference>
<keyword evidence="2" id="KW-1185">Reference proteome</keyword>
<sequence length="69" mass="7915">AKFASKHELVYLLERHRYSEIELAVDDVVDMISEIRGVDRPAVLQLAVTAWFYHALGFGVLEVECHEQT</sequence>
<feature type="non-terminal residue" evidence="1">
    <location>
        <position position="1"/>
    </location>
</feature>
<name>A0ABN9USS8_9DINO</name>
<gene>
    <name evidence="1" type="ORF">PCOR1329_LOCUS50657</name>
</gene>
<organism evidence="1 2">
    <name type="scientific">Prorocentrum cordatum</name>
    <dbReference type="NCBI Taxonomy" id="2364126"/>
    <lineage>
        <taxon>Eukaryota</taxon>
        <taxon>Sar</taxon>
        <taxon>Alveolata</taxon>
        <taxon>Dinophyceae</taxon>
        <taxon>Prorocentrales</taxon>
        <taxon>Prorocentraceae</taxon>
        <taxon>Prorocentrum</taxon>
    </lineage>
</organism>
<comment type="caution">
    <text evidence="1">The sequence shown here is derived from an EMBL/GenBank/DDBJ whole genome shotgun (WGS) entry which is preliminary data.</text>
</comment>
<feature type="non-terminal residue" evidence="1">
    <location>
        <position position="69"/>
    </location>
</feature>
<evidence type="ECO:0000313" key="2">
    <source>
        <dbReference type="Proteomes" id="UP001189429"/>
    </source>
</evidence>
<accession>A0ABN9USS8</accession>
<evidence type="ECO:0000313" key="1">
    <source>
        <dbReference type="EMBL" id="CAK0862161.1"/>
    </source>
</evidence>
<protein>
    <submittedName>
        <fullName evidence="1">Uncharacterized protein</fullName>
    </submittedName>
</protein>
<reference evidence="1" key="1">
    <citation type="submission" date="2023-10" db="EMBL/GenBank/DDBJ databases">
        <authorList>
            <person name="Chen Y."/>
            <person name="Shah S."/>
            <person name="Dougan E. K."/>
            <person name="Thang M."/>
            <person name="Chan C."/>
        </authorList>
    </citation>
    <scope>NUCLEOTIDE SEQUENCE [LARGE SCALE GENOMIC DNA]</scope>
</reference>